<dbReference type="InterPro" id="IPR029052">
    <property type="entry name" value="Metallo-depent_PP-like"/>
</dbReference>
<dbReference type="InterPro" id="IPR004843">
    <property type="entry name" value="Calcineurin-like_PHP"/>
</dbReference>
<feature type="domain" description="Calcineurin-like phosphoesterase" evidence="1">
    <location>
        <begin position="2"/>
        <end position="169"/>
    </location>
</feature>
<dbReference type="GO" id="GO:0016787">
    <property type="term" value="F:hydrolase activity"/>
    <property type="evidence" value="ECO:0007669"/>
    <property type="project" value="InterPro"/>
</dbReference>
<accession>A0A8J8GP63</accession>
<evidence type="ECO:0000313" key="2">
    <source>
        <dbReference type="EMBL" id="NUB93291.1"/>
    </source>
</evidence>
<evidence type="ECO:0000259" key="1">
    <source>
        <dbReference type="Pfam" id="PF00149"/>
    </source>
</evidence>
<evidence type="ECO:0000313" key="3">
    <source>
        <dbReference type="Proteomes" id="UP000728647"/>
    </source>
</evidence>
<dbReference type="SUPFAM" id="SSF56300">
    <property type="entry name" value="Metallo-dependent phosphatases"/>
    <property type="match status" value="1"/>
</dbReference>
<dbReference type="Pfam" id="PF00149">
    <property type="entry name" value="Metallophos"/>
    <property type="match status" value="1"/>
</dbReference>
<dbReference type="RefSeq" id="WP_174702917.1">
    <property type="nucleotide sequence ID" value="NZ_JABURA010000001.1"/>
</dbReference>
<sequence length="220" mass="24078">MLVLGDAHASEPDRRETLLELYRAVDPAAVLQLGDLEYYDLPAPTWFVAGNNEDLDVIEALRAGEEPPEADGVHLLASTVADVDGLRVAGLSGNYAPTKYDCPRDKLEADRRRHFTREDVERAAELDDVDVLLTHEAPTGLLSYGYDPGCEHVDALLEALSPSLCLVGHHERHREAEIAGVDVVSLAPAWERYYTLEGDVDEGGLRLEGHDHAFGPDASD</sequence>
<dbReference type="EMBL" id="JABURA010000001">
    <property type="protein sequence ID" value="NUB93291.1"/>
    <property type="molecule type" value="Genomic_DNA"/>
</dbReference>
<gene>
    <name evidence="2" type="ORF">HT576_20000</name>
</gene>
<dbReference type="Gene3D" id="3.60.21.10">
    <property type="match status" value="1"/>
</dbReference>
<dbReference type="AlphaFoldDB" id="A0A8J8GP63"/>
<name>A0A8J8GP63_9EURY</name>
<organism evidence="2 3">
    <name type="scientific">Haloterrigena gelatinilytica</name>
    <dbReference type="NCBI Taxonomy" id="2741724"/>
    <lineage>
        <taxon>Archaea</taxon>
        <taxon>Methanobacteriati</taxon>
        <taxon>Methanobacteriota</taxon>
        <taxon>Stenosarchaea group</taxon>
        <taxon>Halobacteria</taxon>
        <taxon>Halobacteriales</taxon>
        <taxon>Natrialbaceae</taxon>
        <taxon>Haloterrigena</taxon>
    </lineage>
</organism>
<proteinExistence type="predicted"/>
<protein>
    <submittedName>
        <fullName evidence="2">Metallophosphoesterase</fullName>
    </submittedName>
</protein>
<reference evidence="2" key="1">
    <citation type="submission" date="2020-06" db="EMBL/GenBank/DDBJ databases">
        <title>Haloterrigena sp. nov., an extremely halophilic archaeon isolated from a saline sediment.</title>
        <authorList>
            <person name="Liu B.-B."/>
        </authorList>
    </citation>
    <scope>NUCLEOTIDE SEQUENCE</scope>
    <source>
        <strain evidence="2">SYSU A121-1</strain>
    </source>
</reference>
<comment type="caution">
    <text evidence="2">The sequence shown here is derived from an EMBL/GenBank/DDBJ whole genome shotgun (WGS) entry which is preliminary data.</text>
</comment>
<dbReference type="OrthoDB" id="50367at2157"/>
<dbReference type="Proteomes" id="UP000728647">
    <property type="component" value="Unassembled WGS sequence"/>
</dbReference>